<dbReference type="Pfam" id="PF00893">
    <property type="entry name" value="Multi_Drug_Res"/>
    <property type="match status" value="1"/>
</dbReference>
<dbReference type="PANTHER" id="PTHR30561:SF0">
    <property type="entry name" value="GUANIDINIUM EXPORTER"/>
    <property type="match status" value="1"/>
</dbReference>
<dbReference type="EMBL" id="JADIME010000084">
    <property type="protein sequence ID" value="MBO8465923.1"/>
    <property type="molecule type" value="Genomic_DNA"/>
</dbReference>
<reference evidence="11" key="1">
    <citation type="submission" date="2020-10" db="EMBL/GenBank/DDBJ databases">
        <authorList>
            <person name="Gilroy R."/>
        </authorList>
    </citation>
    <scope>NUCLEOTIDE SEQUENCE</scope>
    <source>
        <strain evidence="11">10037</strain>
    </source>
</reference>
<evidence type="ECO:0000256" key="2">
    <source>
        <dbReference type="ARBA" id="ARBA00022448"/>
    </source>
</evidence>
<evidence type="ECO:0000256" key="7">
    <source>
        <dbReference type="ARBA" id="ARBA00038151"/>
    </source>
</evidence>
<comment type="subcellular location">
    <subcellularLocation>
        <location evidence="1 9">Cell membrane</location>
        <topology evidence="1 9">Multi-pass membrane protein</topology>
    </subcellularLocation>
</comment>
<dbReference type="InterPro" id="IPR045324">
    <property type="entry name" value="Small_multidrug_res"/>
</dbReference>
<evidence type="ECO:0000313" key="12">
    <source>
        <dbReference type="Proteomes" id="UP000823597"/>
    </source>
</evidence>
<feature type="transmembrane region" description="Helical" evidence="10">
    <location>
        <begin position="67"/>
        <end position="86"/>
    </location>
</feature>
<dbReference type="InterPro" id="IPR000390">
    <property type="entry name" value="Small_drug/metabolite_transptr"/>
</dbReference>
<dbReference type="InterPro" id="IPR037185">
    <property type="entry name" value="EmrE-like"/>
</dbReference>
<evidence type="ECO:0000256" key="3">
    <source>
        <dbReference type="ARBA" id="ARBA00022475"/>
    </source>
</evidence>
<evidence type="ECO:0000313" key="11">
    <source>
        <dbReference type="EMBL" id="MBO8465923.1"/>
    </source>
</evidence>
<keyword evidence="5 10" id="KW-1133">Transmembrane helix</keyword>
<evidence type="ECO:0000256" key="4">
    <source>
        <dbReference type="ARBA" id="ARBA00022692"/>
    </source>
</evidence>
<dbReference type="AlphaFoldDB" id="A0A9D9I4U7"/>
<evidence type="ECO:0000256" key="1">
    <source>
        <dbReference type="ARBA" id="ARBA00004651"/>
    </source>
</evidence>
<dbReference type="Gene3D" id="1.10.3730.20">
    <property type="match status" value="1"/>
</dbReference>
<dbReference type="SUPFAM" id="SSF103481">
    <property type="entry name" value="Multidrug resistance efflux transporter EmrE"/>
    <property type="match status" value="1"/>
</dbReference>
<dbReference type="PANTHER" id="PTHR30561">
    <property type="entry name" value="SMR FAMILY PROTON-DEPENDENT DRUG EFFLUX TRANSPORTER SUGE"/>
    <property type="match status" value="1"/>
</dbReference>
<reference evidence="11" key="2">
    <citation type="journal article" date="2021" name="PeerJ">
        <title>Extensive microbial diversity within the chicken gut microbiome revealed by metagenomics and culture.</title>
        <authorList>
            <person name="Gilroy R."/>
            <person name="Ravi A."/>
            <person name="Getino M."/>
            <person name="Pursley I."/>
            <person name="Horton D.L."/>
            <person name="Alikhan N.F."/>
            <person name="Baker D."/>
            <person name="Gharbi K."/>
            <person name="Hall N."/>
            <person name="Watson M."/>
            <person name="Adriaenssens E.M."/>
            <person name="Foster-Nyarko E."/>
            <person name="Jarju S."/>
            <person name="Secka A."/>
            <person name="Antonio M."/>
            <person name="Oren A."/>
            <person name="Chaudhuri R.R."/>
            <person name="La Ragione R."/>
            <person name="Hildebrand F."/>
            <person name="Pallen M.J."/>
        </authorList>
    </citation>
    <scope>NUCLEOTIDE SEQUENCE</scope>
    <source>
        <strain evidence="11">10037</strain>
    </source>
</reference>
<feature type="transmembrane region" description="Helical" evidence="10">
    <location>
        <begin position="37"/>
        <end position="55"/>
    </location>
</feature>
<keyword evidence="2" id="KW-0813">Transport</keyword>
<gene>
    <name evidence="11" type="ORF">IAB93_08020</name>
</gene>
<comment type="similarity">
    <text evidence="7">Belongs to the drug/metabolite transporter (DMT) superfamily. Small multidrug resistance (SMR) (TC 2.A.7.1) family. Gdx/SugE subfamily.</text>
</comment>
<keyword evidence="4 9" id="KW-0812">Transmembrane</keyword>
<comment type="caution">
    <text evidence="11">The sequence shown here is derived from an EMBL/GenBank/DDBJ whole genome shotgun (WGS) entry which is preliminary data.</text>
</comment>
<proteinExistence type="inferred from homology"/>
<evidence type="ECO:0000256" key="10">
    <source>
        <dbReference type="SAM" id="Phobius"/>
    </source>
</evidence>
<keyword evidence="6 10" id="KW-0472">Membrane</keyword>
<dbReference type="Proteomes" id="UP000823597">
    <property type="component" value="Unassembled WGS sequence"/>
</dbReference>
<organism evidence="11 12">
    <name type="scientific">Candidatus Merdivivens pullistercoris</name>
    <dbReference type="NCBI Taxonomy" id="2840873"/>
    <lineage>
        <taxon>Bacteria</taxon>
        <taxon>Pseudomonadati</taxon>
        <taxon>Bacteroidota</taxon>
        <taxon>Bacteroidia</taxon>
        <taxon>Bacteroidales</taxon>
        <taxon>Muribaculaceae</taxon>
        <taxon>Muribaculaceae incertae sedis</taxon>
        <taxon>Candidatus Merdivivens</taxon>
    </lineage>
</organism>
<evidence type="ECO:0000256" key="5">
    <source>
        <dbReference type="ARBA" id="ARBA00022989"/>
    </source>
</evidence>
<dbReference type="GO" id="GO:0005886">
    <property type="term" value="C:plasma membrane"/>
    <property type="evidence" value="ECO:0007669"/>
    <property type="project" value="UniProtKB-SubCell"/>
</dbReference>
<accession>A0A9D9I4U7</accession>
<feature type="transmembrane region" description="Helical" evidence="10">
    <location>
        <begin position="92"/>
        <end position="111"/>
    </location>
</feature>
<dbReference type="GO" id="GO:0022857">
    <property type="term" value="F:transmembrane transporter activity"/>
    <property type="evidence" value="ECO:0007669"/>
    <property type="project" value="InterPro"/>
</dbReference>
<evidence type="ECO:0000256" key="8">
    <source>
        <dbReference type="ARBA" id="ARBA00039168"/>
    </source>
</evidence>
<sequence length="112" mass="12017">MQINVSWAILIIAGCFEAGFAFCLGKMKEVAGTTAWWLWGAGFIICLIISMVLLAKATHVLPISTAYPVWTGIGAVLTVILGILVFHEPASFARIFFICTLIASVIGLKMVG</sequence>
<protein>
    <recommendedName>
        <fullName evidence="8">Guanidinium exporter</fullName>
    </recommendedName>
</protein>
<evidence type="ECO:0000256" key="6">
    <source>
        <dbReference type="ARBA" id="ARBA00023136"/>
    </source>
</evidence>
<evidence type="ECO:0000256" key="9">
    <source>
        <dbReference type="RuleBase" id="RU003942"/>
    </source>
</evidence>
<keyword evidence="3" id="KW-1003">Cell membrane</keyword>
<name>A0A9D9I4U7_9BACT</name>